<dbReference type="GeneID" id="34614694"/>
<dbReference type="EMBL" id="KV878336">
    <property type="protein sequence ID" value="OJJ51116.1"/>
    <property type="molecule type" value="Genomic_DNA"/>
</dbReference>
<evidence type="ECO:0000256" key="1">
    <source>
        <dbReference type="SAM" id="MobiDB-lite"/>
    </source>
</evidence>
<reference evidence="3" key="1">
    <citation type="journal article" date="2017" name="Genome Biol.">
        <title>Comparative genomics reveals high biological diversity and specific adaptations in the industrially and medically important fungal genus Aspergillus.</title>
        <authorList>
            <person name="de Vries R.P."/>
            <person name="Riley R."/>
            <person name="Wiebenga A."/>
            <person name="Aguilar-Osorio G."/>
            <person name="Amillis S."/>
            <person name="Uchima C.A."/>
            <person name="Anderluh G."/>
            <person name="Asadollahi M."/>
            <person name="Askin M."/>
            <person name="Barry K."/>
            <person name="Battaglia E."/>
            <person name="Bayram O."/>
            <person name="Benocci T."/>
            <person name="Braus-Stromeyer S.A."/>
            <person name="Caldana C."/>
            <person name="Canovas D."/>
            <person name="Cerqueira G.C."/>
            <person name="Chen F."/>
            <person name="Chen W."/>
            <person name="Choi C."/>
            <person name="Clum A."/>
            <person name="Dos Santos R.A."/>
            <person name="Damasio A.R."/>
            <person name="Diallinas G."/>
            <person name="Emri T."/>
            <person name="Fekete E."/>
            <person name="Flipphi M."/>
            <person name="Freyberg S."/>
            <person name="Gallo A."/>
            <person name="Gournas C."/>
            <person name="Habgood R."/>
            <person name="Hainaut M."/>
            <person name="Harispe M.L."/>
            <person name="Henrissat B."/>
            <person name="Hilden K.S."/>
            <person name="Hope R."/>
            <person name="Hossain A."/>
            <person name="Karabika E."/>
            <person name="Karaffa L."/>
            <person name="Karanyi Z."/>
            <person name="Krasevec N."/>
            <person name="Kuo A."/>
            <person name="Kusch H."/>
            <person name="LaButti K."/>
            <person name="Lagendijk E.L."/>
            <person name="Lapidus A."/>
            <person name="Levasseur A."/>
            <person name="Lindquist E."/>
            <person name="Lipzen A."/>
            <person name="Logrieco A.F."/>
            <person name="MacCabe A."/>
            <person name="Maekelae M.R."/>
            <person name="Malavazi I."/>
            <person name="Melin P."/>
            <person name="Meyer V."/>
            <person name="Mielnichuk N."/>
            <person name="Miskei M."/>
            <person name="Molnar A.P."/>
            <person name="Mule G."/>
            <person name="Ngan C.Y."/>
            <person name="Orejas M."/>
            <person name="Orosz E."/>
            <person name="Ouedraogo J.P."/>
            <person name="Overkamp K.M."/>
            <person name="Park H.-S."/>
            <person name="Perrone G."/>
            <person name="Piumi F."/>
            <person name="Punt P.J."/>
            <person name="Ram A.F."/>
            <person name="Ramon A."/>
            <person name="Rauscher S."/>
            <person name="Record E."/>
            <person name="Riano-Pachon D.M."/>
            <person name="Robert V."/>
            <person name="Roehrig J."/>
            <person name="Ruller R."/>
            <person name="Salamov A."/>
            <person name="Salih N.S."/>
            <person name="Samson R.A."/>
            <person name="Sandor E."/>
            <person name="Sanguinetti M."/>
            <person name="Schuetze T."/>
            <person name="Sepcic K."/>
            <person name="Shelest E."/>
            <person name="Sherlock G."/>
            <person name="Sophianopoulou V."/>
            <person name="Squina F.M."/>
            <person name="Sun H."/>
            <person name="Susca A."/>
            <person name="Todd R.B."/>
            <person name="Tsang A."/>
            <person name="Unkles S.E."/>
            <person name="van de Wiele N."/>
            <person name="van Rossen-Uffink D."/>
            <person name="Oliveira J.V."/>
            <person name="Vesth T.C."/>
            <person name="Visser J."/>
            <person name="Yu J.-H."/>
            <person name="Zhou M."/>
            <person name="Andersen M.R."/>
            <person name="Archer D.B."/>
            <person name="Baker S.E."/>
            <person name="Benoit I."/>
            <person name="Brakhage A.A."/>
            <person name="Braus G.H."/>
            <person name="Fischer R."/>
            <person name="Frisvad J.C."/>
            <person name="Goldman G.H."/>
            <person name="Houbraken J."/>
            <person name="Oakley B."/>
            <person name="Pocsi I."/>
            <person name="Scazzocchio C."/>
            <person name="Seiboth B."/>
            <person name="vanKuyk P.A."/>
            <person name="Wortman J."/>
            <person name="Dyer P.S."/>
            <person name="Grigoriev I.V."/>
        </authorList>
    </citation>
    <scope>NUCLEOTIDE SEQUENCE [LARGE SCALE GENOMIC DNA]</scope>
    <source>
        <strain evidence="3">CBS 506.65</strain>
    </source>
</reference>
<dbReference type="VEuPathDB" id="FungiDB:ASPZODRAFT_320103"/>
<sequence>MIIDSPDLPPGTPMEICLPEPQTAASYFPANTTTGTSAASQLPFQSLSLGPSSFATAAPTTGTRAPYHNLPSQRPLPLAGPVFSESVFSFAAPPTTTDLSSRIQIPQPALPSVRENFPVLHARYDDSFDRIYGWDPSAPMPGYPALTDPQSCGPLPRPANPHSLLENSRIMHPAERPKPMAIPLNGPKADPRKRTSSSLVGIRKTSFSILPGSSIFRRNNRASSLQNAVTKSQVSSRMAEFCSAIAAAREQEVPQSPYSAAVKRNLEAFRIGYLPSRKQVPSKPSASASLIAESKPRLDKPDGPSHKVPSPDKDSDLIASLQAANLRRLRESAEKPSVTSKVCDQATTTTTTTTSASLQDAERSDPRSPRSLGARDLETSVPHRLGSPVAFPVSVPGNSSPRKRSIFEADADAPKGRFDMIRDEHLDAYSGLSSMPGSWPEAPESVPSDAQPEADGHVGQPGFWHWCKKFFVGPRGVGTAFTGAARTAVEVTGSVKRRVLAFFEPRARAQPPQPTAAGSRPPHRRRSRGSTEGQRTRSASPCSLRAHAYARNYLPLPSAPFSSLSSQRADRCRSLGSGRADQEQTSQEAHARFGP</sequence>
<dbReference type="Proteomes" id="UP000184188">
    <property type="component" value="Unassembled WGS sequence"/>
</dbReference>
<organism evidence="2 3">
    <name type="scientific">Penicilliopsis zonata CBS 506.65</name>
    <dbReference type="NCBI Taxonomy" id="1073090"/>
    <lineage>
        <taxon>Eukaryota</taxon>
        <taxon>Fungi</taxon>
        <taxon>Dikarya</taxon>
        <taxon>Ascomycota</taxon>
        <taxon>Pezizomycotina</taxon>
        <taxon>Eurotiomycetes</taxon>
        <taxon>Eurotiomycetidae</taxon>
        <taxon>Eurotiales</taxon>
        <taxon>Aspergillaceae</taxon>
        <taxon>Penicilliopsis</taxon>
    </lineage>
</organism>
<proteinExistence type="predicted"/>
<accession>A0A1L9SVE4</accession>
<feature type="region of interest" description="Disordered" evidence="1">
    <location>
        <begin position="433"/>
        <end position="458"/>
    </location>
</feature>
<gene>
    <name evidence="2" type="ORF">ASPZODRAFT_320103</name>
</gene>
<feature type="compositionally biased region" description="Basic and acidic residues" evidence="1">
    <location>
        <begin position="360"/>
        <end position="378"/>
    </location>
</feature>
<feature type="compositionally biased region" description="Polar residues" evidence="1">
    <location>
        <begin position="531"/>
        <end position="541"/>
    </location>
</feature>
<feature type="region of interest" description="Disordered" evidence="1">
    <location>
        <begin position="558"/>
        <end position="595"/>
    </location>
</feature>
<feature type="region of interest" description="Disordered" evidence="1">
    <location>
        <begin position="503"/>
        <end position="542"/>
    </location>
</feature>
<protein>
    <submittedName>
        <fullName evidence="2">Uncharacterized protein</fullName>
    </submittedName>
</protein>
<evidence type="ECO:0000313" key="3">
    <source>
        <dbReference type="Proteomes" id="UP000184188"/>
    </source>
</evidence>
<feature type="compositionally biased region" description="Polar residues" evidence="1">
    <location>
        <begin position="337"/>
        <end position="346"/>
    </location>
</feature>
<name>A0A1L9SVE4_9EURO</name>
<keyword evidence="3" id="KW-1185">Reference proteome</keyword>
<evidence type="ECO:0000313" key="2">
    <source>
        <dbReference type="EMBL" id="OJJ51116.1"/>
    </source>
</evidence>
<feature type="region of interest" description="Disordered" evidence="1">
    <location>
        <begin position="330"/>
        <end position="403"/>
    </location>
</feature>
<dbReference type="RefSeq" id="XP_022585626.1">
    <property type="nucleotide sequence ID" value="XM_022728230.1"/>
</dbReference>
<feature type="region of interest" description="Disordered" evidence="1">
    <location>
        <begin position="277"/>
        <end position="316"/>
    </location>
</feature>
<feature type="compositionally biased region" description="Basic and acidic residues" evidence="1">
    <location>
        <begin position="294"/>
        <end position="316"/>
    </location>
</feature>
<dbReference type="AlphaFoldDB" id="A0A1L9SVE4"/>